<protein>
    <submittedName>
        <fullName evidence="2">Uncharacterized protein</fullName>
    </submittedName>
</protein>
<sequence>MPAAFWCHFLRIPRYRRNTCWGAVTLLLFAASLLLTTHPCCADEVAYGLVLLLGWLTAVQGILLGMDAAILLWWRRRARYEAFRAAAAHRSWGVALT</sequence>
<keyword evidence="1" id="KW-0812">Transmembrane</keyword>
<keyword evidence="1" id="KW-0472">Membrane</keyword>
<comment type="caution">
    <text evidence="2">The sequence shown here is derived from an EMBL/GenBank/DDBJ whole genome shotgun (WGS) entry which is preliminary data.</text>
</comment>
<evidence type="ECO:0000313" key="3">
    <source>
        <dbReference type="Proteomes" id="UP000587991"/>
    </source>
</evidence>
<evidence type="ECO:0000313" key="2">
    <source>
        <dbReference type="EMBL" id="NLR74192.1"/>
    </source>
</evidence>
<reference evidence="2 3" key="1">
    <citation type="submission" date="2020-04" db="EMBL/GenBank/DDBJ databases">
        <title>Draft genome of Leeia sp. IMCC25680.</title>
        <authorList>
            <person name="Song J."/>
            <person name="Cho J.-C."/>
        </authorList>
    </citation>
    <scope>NUCLEOTIDE SEQUENCE [LARGE SCALE GENOMIC DNA]</scope>
    <source>
        <strain evidence="2 3">IMCC25680</strain>
    </source>
</reference>
<dbReference type="AlphaFoldDB" id="A0A847SE19"/>
<organism evidence="2 3">
    <name type="scientific">Leeia aquatica</name>
    <dbReference type="NCBI Taxonomy" id="2725557"/>
    <lineage>
        <taxon>Bacteria</taxon>
        <taxon>Pseudomonadati</taxon>
        <taxon>Pseudomonadota</taxon>
        <taxon>Betaproteobacteria</taxon>
        <taxon>Neisseriales</taxon>
        <taxon>Leeiaceae</taxon>
        <taxon>Leeia</taxon>
    </lineage>
</organism>
<dbReference type="Proteomes" id="UP000587991">
    <property type="component" value="Unassembled WGS sequence"/>
</dbReference>
<name>A0A847SE19_9NEIS</name>
<accession>A0A847SE19</accession>
<gene>
    <name evidence="2" type="ORF">HF682_03370</name>
</gene>
<dbReference type="EMBL" id="JABAIM010000001">
    <property type="protein sequence ID" value="NLR74192.1"/>
    <property type="molecule type" value="Genomic_DNA"/>
</dbReference>
<dbReference type="RefSeq" id="WP_168875821.1">
    <property type="nucleotide sequence ID" value="NZ_JABAIM010000001.1"/>
</dbReference>
<keyword evidence="1" id="KW-1133">Transmembrane helix</keyword>
<keyword evidence="3" id="KW-1185">Reference proteome</keyword>
<feature type="transmembrane region" description="Helical" evidence="1">
    <location>
        <begin position="52"/>
        <end position="74"/>
    </location>
</feature>
<proteinExistence type="predicted"/>
<evidence type="ECO:0000256" key="1">
    <source>
        <dbReference type="SAM" id="Phobius"/>
    </source>
</evidence>